<dbReference type="Gene3D" id="3.40.50.1980">
    <property type="entry name" value="Nitrogenase molybdenum iron protein domain"/>
    <property type="match status" value="2"/>
</dbReference>
<accession>A0A2G1UPM0</accession>
<dbReference type="AlphaFoldDB" id="A0A2G1UPM0"/>
<feature type="signal peptide" evidence="7">
    <location>
        <begin position="1"/>
        <end position="24"/>
    </location>
</feature>
<evidence type="ECO:0000256" key="4">
    <source>
        <dbReference type="ARBA" id="ARBA00022729"/>
    </source>
</evidence>
<dbReference type="RefSeq" id="WP_099613574.1">
    <property type="nucleotide sequence ID" value="NZ_KZ319368.1"/>
</dbReference>
<dbReference type="PANTHER" id="PTHR42953">
    <property type="entry name" value="HIGH-AFFINITY ZINC UPTAKE SYSTEM PROTEIN ZNUA-RELATED"/>
    <property type="match status" value="1"/>
</dbReference>
<keyword evidence="5" id="KW-0862">Zinc</keyword>
<evidence type="ECO:0000256" key="2">
    <source>
        <dbReference type="ARBA" id="ARBA00015915"/>
    </source>
</evidence>
<gene>
    <name evidence="8" type="ORF">CLH61_04905</name>
</gene>
<dbReference type="Proteomes" id="UP000231409">
    <property type="component" value="Unassembled WGS sequence"/>
</dbReference>
<name>A0A2G1UPM0_9GAMM</name>
<proteinExistence type="inferred from homology"/>
<evidence type="ECO:0000313" key="8">
    <source>
        <dbReference type="EMBL" id="PHQ16413.1"/>
    </source>
</evidence>
<evidence type="ECO:0000256" key="6">
    <source>
        <dbReference type="SAM" id="MobiDB-lite"/>
    </source>
</evidence>
<organism evidence="8 9">
    <name type="scientific">Marinobacter profundi</name>
    <dbReference type="NCBI Taxonomy" id="2666256"/>
    <lineage>
        <taxon>Bacteria</taxon>
        <taxon>Pseudomonadati</taxon>
        <taxon>Pseudomonadota</taxon>
        <taxon>Gammaproteobacteria</taxon>
        <taxon>Pseudomonadales</taxon>
        <taxon>Marinobacteraceae</taxon>
        <taxon>Marinobacter</taxon>
    </lineage>
</organism>
<evidence type="ECO:0000256" key="1">
    <source>
        <dbReference type="ARBA" id="ARBA00011028"/>
    </source>
</evidence>
<dbReference type="GO" id="GO:0006829">
    <property type="term" value="P:zinc ion transport"/>
    <property type="evidence" value="ECO:0007669"/>
    <property type="project" value="UniProtKB-KW"/>
</dbReference>
<comment type="caution">
    <text evidence="8">The sequence shown here is derived from an EMBL/GenBank/DDBJ whole genome shotgun (WGS) entry which is preliminary data.</text>
</comment>
<evidence type="ECO:0000256" key="3">
    <source>
        <dbReference type="ARBA" id="ARBA00022448"/>
    </source>
</evidence>
<evidence type="ECO:0000256" key="5">
    <source>
        <dbReference type="ARBA" id="ARBA00022906"/>
    </source>
</evidence>
<comment type="similarity">
    <text evidence="1">Belongs to the bacterial solute-binding protein 9 family.</text>
</comment>
<sequence>MILSRLARRLAPATLVLFAGATQAAPEVVASIKPVELLVRAVAPDNATITTLVPPGASPHNYQLKPSQRQDLEGADAIFWIGPDMETFLTRLLSGRDFSERSHALTPTDDQGHHEEHDGHDEPDTEPTRAATGHDGHDHGEGEDPHLWLDPMLALDMAREIHRQLSGLPDVDQTALDNNLDHFEQRLLSTEVEIRTRLEAARSISLFTYHDAFSRFAEHYGLQIAGVLTLSPERSPGARHVAEVQRKLRQSENACLLTEPQFERQWWRSITEGIPVTFSTWDPLATDIVANADGYLAFQSGLADAVLRCLANGTGN</sequence>
<evidence type="ECO:0000256" key="7">
    <source>
        <dbReference type="SAM" id="SignalP"/>
    </source>
</evidence>
<keyword evidence="5" id="KW-0864">Zinc transport</keyword>
<keyword evidence="9" id="KW-1185">Reference proteome</keyword>
<feature type="region of interest" description="Disordered" evidence="6">
    <location>
        <begin position="102"/>
        <end position="147"/>
    </location>
</feature>
<keyword evidence="5" id="KW-0406">Ion transport</keyword>
<feature type="compositionally biased region" description="Basic and acidic residues" evidence="6">
    <location>
        <begin position="132"/>
        <end position="147"/>
    </location>
</feature>
<dbReference type="PANTHER" id="PTHR42953:SF3">
    <property type="entry name" value="HIGH-AFFINITY ZINC UPTAKE SYSTEM PROTEIN ZNUA"/>
    <property type="match status" value="1"/>
</dbReference>
<evidence type="ECO:0000313" key="9">
    <source>
        <dbReference type="Proteomes" id="UP000231409"/>
    </source>
</evidence>
<feature type="compositionally biased region" description="Basic and acidic residues" evidence="6">
    <location>
        <begin position="110"/>
        <end position="122"/>
    </location>
</feature>
<protein>
    <recommendedName>
        <fullName evidence="2">High-affinity zinc uptake system protein ZnuA</fullName>
    </recommendedName>
</protein>
<dbReference type="InterPro" id="IPR006127">
    <property type="entry name" value="ZnuA-like"/>
</dbReference>
<dbReference type="Pfam" id="PF01297">
    <property type="entry name" value="ZnuA"/>
    <property type="match status" value="1"/>
</dbReference>
<dbReference type="GO" id="GO:0046872">
    <property type="term" value="F:metal ion binding"/>
    <property type="evidence" value="ECO:0007669"/>
    <property type="project" value="InterPro"/>
</dbReference>
<dbReference type="SUPFAM" id="SSF53807">
    <property type="entry name" value="Helical backbone' metal receptor"/>
    <property type="match status" value="1"/>
</dbReference>
<keyword evidence="4 7" id="KW-0732">Signal</keyword>
<feature type="chain" id="PRO_5013901437" description="High-affinity zinc uptake system protein ZnuA" evidence="7">
    <location>
        <begin position="25"/>
        <end position="316"/>
    </location>
</feature>
<reference evidence="8 9" key="1">
    <citation type="submission" date="2017-09" db="EMBL/GenBank/DDBJ databases">
        <title>The draft genome sequences of Marinobacter sp. PWS21.</title>
        <authorList>
            <person name="Cao J."/>
        </authorList>
    </citation>
    <scope>NUCLEOTIDE SEQUENCE [LARGE SCALE GENOMIC DNA]</scope>
    <source>
        <strain evidence="8 9">PWS21</strain>
    </source>
</reference>
<dbReference type="EMBL" id="NTFH01000004">
    <property type="protein sequence ID" value="PHQ16413.1"/>
    <property type="molecule type" value="Genomic_DNA"/>
</dbReference>
<keyword evidence="3" id="KW-0813">Transport</keyword>
<dbReference type="InterPro" id="IPR050492">
    <property type="entry name" value="Bact_metal-bind_prot9"/>
</dbReference>